<proteinExistence type="inferred from homology"/>
<dbReference type="EMBL" id="LGYO01000019">
    <property type="protein sequence ID" value="KNZ42183.1"/>
    <property type="molecule type" value="Genomic_DNA"/>
</dbReference>
<accession>A0A0L6U102</accession>
<dbReference type="Pfam" id="PF01634">
    <property type="entry name" value="HisG"/>
    <property type="match status" value="1"/>
</dbReference>
<evidence type="ECO:0000256" key="1">
    <source>
        <dbReference type="ARBA" id="ARBA00000915"/>
    </source>
</evidence>
<comment type="domain">
    <text evidence="16">Lacks the C-terminal regulatory region which is replaced by HisZ.</text>
</comment>
<dbReference type="GO" id="GO:0003879">
    <property type="term" value="F:ATP phosphoribosyltransferase activity"/>
    <property type="evidence" value="ECO:0007669"/>
    <property type="project" value="UniProtKB-UniRule"/>
</dbReference>
<evidence type="ECO:0000256" key="4">
    <source>
        <dbReference type="ARBA" id="ARBA00009489"/>
    </source>
</evidence>
<feature type="domain" description="ATP phosphoribosyltransferase catalytic" evidence="17">
    <location>
        <begin position="51"/>
        <end position="200"/>
    </location>
</feature>
<comment type="subunit">
    <text evidence="5 16">Heteromultimer composed of HisG and HisZ subunits.</text>
</comment>
<keyword evidence="19" id="KW-1185">Reference proteome</keyword>
<evidence type="ECO:0000256" key="2">
    <source>
        <dbReference type="ARBA" id="ARBA00004496"/>
    </source>
</evidence>
<dbReference type="EC" id="2.4.2.17" evidence="6 16"/>
<dbReference type="PROSITE" id="PS01316">
    <property type="entry name" value="ATP_P_PHORIBOSYLTR"/>
    <property type="match status" value="1"/>
</dbReference>
<gene>
    <name evidence="16" type="primary">hisG</name>
    <name evidence="18" type="ORF">AKG39_08090</name>
</gene>
<evidence type="ECO:0000256" key="14">
    <source>
        <dbReference type="ARBA" id="ARBA00023102"/>
    </source>
</evidence>
<comment type="catalytic activity">
    <reaction evidence="1 16">
        <text>1-(5-phospho-beta-D-ribosyl)-ATP + diphosphate = 5-phospho-alpha-D-ribose 1-diphosphate + ATP</text>
        <dbReference type="Rhea" id="RHEA:18473"/>
        <dbReference type="ChEBI" id="CHEBI:30616"/>
        <dbReference type="ChEBI" id="CHEBI:33019"/>
        <dbReference type="ChEBI" id="CHEBI:58017"/>
        <dbReference type="ChEBI" id="CHEBI:73183"/>
        <dbReference type="EC" id="2.4.2.17"/>
    </reaction>
</comment>
<evidence type="ECO:0000256" key="10">
    <source>
        <dbReference type="ARBA" id="ARBA00022676"/>
    </source>
</evidence>
<keyword evidence="11 16" id="KW-0808">Transferase</keyword>
<evidence type="ECO:0000256" key="5">
    <source>
        <dbReference type="ARBA" id="ARBA00011496"/>
    </source>
</evidence>
<sequence length="204" mass="22700">MRFALAKGRVAKKAIELLIALGYIFEEYSEKSRKLIFTDTTGTIEFFLVKSPDVPTYVEKGAADIGIVGKDVLLEHPAQVYELLNLNIGRCKMCVAGFEDRPLPYGKKMVVGTKYPTIAKNYFNAKNQLVDIIKINGSVELAPLIGLSDCIVDIVESGNTLKENGLVVLEEICDISSRMIVNQVSLKTKRELIDPIIRTFETQL</sequence>
<dbReference type="CDD" id="cd13595">
    <property type="entry name" value="PBP2_HisGs"/>
    <property type="match status" value="1"/>
</dbReference>
<dbReference type="GO" id="GO:0000105">
    <property type="term" value="P:L-histidine biosynthetic process"/>
    <property type="evidence" value="ECO:0007669"/>
    <property type="project" value="UniProtKB-UniRule"/>
</dbReference>
<dbReference type="PANTHER" id="PTHR21403">
    <property type="entry name" value="ATP PHOSPHORIBOSYLTRANSFERASE ATP-PRTASE"/>
    <property type="match status" value="1"/>
</dbReference>
<dbReference type="Proteomes" id="UP000036873">
    <property type="component" value="Unassembled WGS sequence"/>
</dbReference>
<evidence type="ECO:0000256" key="13">
    <source>
        <dbReference type="ARBA" id="ARBA00022840"/>
    </source>
</evidence>
<evidence type="ECO:0000256" key="9">
    <source>
        <dbReference type="ARBA" id="ARBA00022605"/>
    </source>
</evidence>
<dbReference type="GO" id="GO:0005737">
    <property type="term" value="C:cytoplasm"/>
    <property type="evidence" value="ECO:0007669"/>
    <property type="project" value="UniProtKB-SubCell"/>
</dbReference>
<comment type="function">
    <text evidence="15 16">Catalyzes the condensation of ATP and 5-phosphoribose 1-diphosphate to form N'-(5'-phosphoribosyl)-ATP (PR-ATP). Has a crucial role in the pathway because the rate of histidine biosynthesis seems to be controlled primarily by regulation of HisG enzymatic activity.</text>
</comment>
<evidence type="ECO:0000256" key="11">
    <source>
        <dbReference type="ARBA" id="ARBA00022679"/>
    </source>
</evidence>
<dbReference type="GO" id="GO:0005524">
    <property type="term" value="F:ATP binding"/>
    <property type="evidence" value="ECO:0007669"/>
    <property type="project" value="UniProtKB-KW"/>
</dbReference>
<dbReference type="SUPFAM" id="SSF53850">
    <property type="entry name" value="Periplasmic binding protein-like II"/>
    <property type="match status" value="1"/>
</dbReference>
<dbReference type="InterPro" id="IPR018198">
    <property type="entry name" value="ATP_PRibTrfase_CS"/>
</dbReference>
<protein>
    <recommendedName>
        <fullName evidence="7 16">ATP phosphoribosyltransferase</fullName>
        <shortName evidence="16">ATP-PRT</shortName>
        <shortName evidence="16">ATP-PRTase</shortName>
        <ecNumber evidence="6 16">2.4.2.17</ecNumber>
    </recommendedName>
</protein>
<reference evidence="19" key="1">
    <citation type="submission" date="2015-07" db="EMBL/GenBank/DDBJ databases">
        <title>Draft genome sequence of Acetobacterium bakii DSM 8293, a potential psychrophilic chemical producer through syngas fermentation.</title>
        <authorList>
            <person name="Song Y."/>
            <person name="Hwang S."/>
            <person name="Cho B.-K."/>
        </authorList>
    </citation>
    <scope>NUCLEOTIDE SEQUENCE [LARGE SCALE GENOMIC DNA]</scope>
    <source>
        <strain evidence="19">DSM 8239</strain>
    </source>
</reference>
<comment type="similarity">
    <text evidence="4 16">Belongs to the ATP phosphoribosyltransferase family. Short subfamily.</text>
</comment>
<dbReference type="AlphaFoldDB" id="A0A0L6U102"/>
<evidence type="ECO:0000256" key="7">
    <source>
        <dbReference type="ARBA" id="ARBA00020998"/>
    </source>
</evidence>
<evidence type="ECO:0000313" key="19">
    <source>
        <dbReference type="Proteomes" id="UP000036873"/>
    </source>
</evidence>
<evidence type="ECO:0000256" key="3">
    <source>
        <dbReference type="ARBA" id="ARBA00004667"/>
    </source>
</evidence>
<dbReference type="InterPro" id="IPR024893">
    <property type="entry name" value="ATP_PRibTrfase_HisG_short"/>
</dbReference>
<evidence type="ECO:0000259" key="17">
    <source>
        <dbReference type="Pfam" id="PF01634"/>
    </source>
</evidence>
<name>A0A0L6U102_9FIRM</name>
<comment type="caution">
    <text evidence="18">The sequence shown here is derived from an EMBL/GenBank/DDBJ whole genome shotgun (WGS) entry which is preliminary data.</text>
</comment>
<comment type="subcellular location">
    <subcellularLocation>
        <location evidence="2 16">Cytoplasm</location>
    </subcellularLocation>
</comment>
<evidence type="ECO:0000256" key="15">
    <source>
        <dbReference type="ARBA" id="ARBA00024861"/>
    </source>
</evidence>
<comment type="pathway">
    <text evidence="3 16">Amino-acid biosynthesis; L-histidine biosynthesis; L-histidine from 5-phospho-alpha-D-ribose 1-diphosphate: step 1/9.</text>
</comment>
<keyword evidence="14 16" id="KW-0368">Histidine biosynthesis</keyword>
<dbReference type="FunFam" id="3.40.190.10:FF:000008">
    <property type="entry name" value="ATP phosphoribosyltransferase"/>
    <property type="match status" value="1"/>
</dbReference>
<dbReference type="PANTHER" id="PTHR21403:SF8">
    <property type="entry name" value="ATP PHOSPHORIBOSYLTRANSFERASE"/>
    <property type="match status" value="1"/>
</dbReference>
<dbReference type="NCBIfam" id="TIGR00070">
    <property type="entry name" value="hisG"/>
    <property type="match status" value="1"/>
</dbReference>
<dbReference type="UniPathway" id="UPA00031">
    <property type="reaction ID" value="UER00006"/>
</dbReference>
<dbReference type="HAMAP" id="MF_01018">
    <property type="entry name" value="HisG_Short"/>
    <property type="match status" value="1"/>
</dbReference>
<evidence type="ECO:0000256" key="8">
    <source>
        <dbReference type="ARBA" id="ARBA00022490"/>
    </source>
</evidence>
<keyword evidence="8 16" id="KW-0963">Cytoplasm</keyword>
<evidence type="ECO:0000256" key="12">
    <source>
        <dbReference type="ARBA" id="ARBA00022741"/>
    </source>
</evidence>
<keyword evidence="10 16" id="KW-0328">Glycosyltransferase</keyword>
<dbReference type="PATRIC" id="fig|52689.4.peg.747"/>
<keyword evidence="9 16" id="KW-0028">Amino-acid biosynthesis</keyword>
<dbReference type="InterPro" id="IPR001348">
    <property type="entry name" value="ATP_PRibTrfase_HisG"/>
</dbReference>
<dbReference type="Gene3D" id="3.40.190.10">
    <property type="entry name" value="Periplasmic binding protein-like II"/>
    <property type="match status" value="2"/>
</dbReference>
<organism evidence="18 19">
    <name type="scientific">Acetobacterium bakii</name>
    <dbReference type="NCBI Taxonomy" id="52689"/>
    <lineage>
        <taxon>Bacteria</taxon>
        <taxon>Bacillati</taxon>
        <taxon>Bacillota</taxon>
        <taxon>Clostridia</taxon>
        <taxon>Eubacteriales</taxon>
        <taxon>Eubacteriaceae</taxon>
        <taxon>Acetobacterium</taxon>
    </lineage>
</organism>
<evidence type="ECO:0000256" key="6">
    <source>
        <dbReference type="ARBA" id="ARBA00011946"/>
    </source>
</evidence>
<evidence type="ECO:0000256" key="16">
    <source>
        <dbReference type="HAMAP-Rule" id="MF_01018"/>
    </source>
</evidence>
<keyword evidence="12 16" id="KW-0547">Nucleotide-binding</keyword>
<evidence type="ECO:0000313" key="18">
    <source>
        <dbReference type="EMBL" id="KNZ42183.1"/>
    </source>
</evidence>
<keyword evidence="13 16" id="KW-0067">ATP-binding</keyword>
<dbReference type="STRING" id="52689.AKG39_08090"/>
<dbReference type="FunFam" id="3.40.190.10:FF:000011">
    <property type="entry name" value="ATP phosphoribosyltransferase"/>
    <property type="match status" value="1"/>
</dbReference>
<dbReference type="InterPro" id="IPR013820">
    <property type="entry name" value="ATP_PRibTrfase_cat"/>
</dbReference>